<keyword evidence="3" id="KW-1185">Reference proteome</keyword>
<dbReference type="AlphaFoldDB" id="A0ABD5P7T0"/>
<proteinExistence type="predicted"/>
<evidence type="ECO:0000256" key="1">
    <source>
        <dbReference type="SAM" id="Phobius"/>
    </source>
</evidence>
<dbReference type="RefSeq" id="WP_267621907.1">
    <property type="nucleotide sequence ID" value="NZ_JAODIW010000006.1"/>
</dbReference>
<dbReference type="EMBL" id="JBHSDS010000003">
    <property type="protein sequence ID" value="MFC4356927.1"/>
    <property type="molecule type" value="Genomic_DNA"/>
</dbReference>
<keyword evidence="1" id="KW-0472">Membrane</keyword>
<sequence>MNGSWYSSPEGAMNLILGGVLAAALLFGLIFGAVYMGILPTIT</sequence>
<keyword evidence="1" id="KW-1133">Transmembrane helix</keyword>
<name>A0ABD5P7T0_9EURY</name>
<accession>A0ABD5P7T0</accession>
<feature type="transmembrane region" description="Helical" evidence="1">
    <location>
        <begin position="12"/>
        <end position="38"/>
    </location>
</feature>
<organism evidence="2 3">
    <name type="scientific">Halobium salinum</name>
    <dbReference type="NCBI Taxonomy" id="1364940"/>
    <lineage>
        <taxon>Archaea</taxon>
        <taxon>Methanobacteriati</taxon>
        <taxon>Methanobacteriota</taxon>
        <taxon>Stenosarchaea group</taxon>
        <taxon>Halobacteria</taxon>
        <taxon>Halobacteriales</taxon>
        <taxon>Haloferacaceae</taxon>
        <taxon>Halobium</taxon>
    </lineage>
</organism>
<keyword evidence="1" id="KW-0812">Transmembrane</keyword>
<reference evidence="2 3" key="1">
    <citation type="journal article" date="2019" name="Int. J. Syst. Evol. Microbiol.">
        <title>The Global Catalogue of Microorganisms (GCM) 10K type strain sequencing project: providing services to taxonomists for standard genome sequencing and annotation.</title>
        <authorList>
            <consortium name="The Broad Institute Genomics Platform"/>
            <consortium name="The Broad Institute Genome Sequencing Center for Infectious Disease"/>
            <person name="Wu L."/>
            <person name="Ma J."/>
        </authorList>
    </citation>
    <scope>NUCLEOTIDE SEQUENCE [LARGE SCALE GENOMIC DNA]</scope>
    <source>
        <strain evidence="2 3">CGMCC 1.12553</strain>
    </source>
</reference>
<protein>
    <submittedName>
        <fullName evidence="2">Uncharacterized protein</fullName>
    </submittedName>
</protein>
<gene>
    <name evidence="2" type="ORF">ACFO0N_03075</name>
</gene>
<evidence type="ECO:0000313" key="3">
    <source>
        <dbReference type="Proteomes" id="UP001595921"/>
    </source>
</evidence>
<evidence type="ECO:0000313" key="2">
    <source>
        <dbReference type="EMBL" id="MFC4356927.1"/>
    </source>
</evidence>
<comment type="caution">
    <text evidence="2">The sequence shown here is derived from an EMBL/GenBank/DDBJ whole genome shotgun (WGS) entry which is preliminary data.</text>
</comment>
<dbReference type="Proteomes" id="UP001595921">
    <property type="component" value="Unassembled WGS sequence"/>
</dbReference>